<accession>A0A0J6FH94</accession>
<dbReference type="PANTHER" id="PTHR43735">
    <property type="entry name" value="APOPTOSIS-INDUCING FACTOR 1"/>
    <property type="match status" value="1"/>
</dbReference>
<dbReference type="PRINTS" id="PR00368">
    <property type="entry name" value="FADPNR"/>
</dbReference>
<dbReference type="PANTHER" id="PTHR43735:SF5">
    <property type="entry name" value="FAD_NAD(P)-BINDING DOMAIN-CONTAINING PROTEIN"/>
    <property type="match status" value="1"/>
</dbReference>
<evidence type="ECO:0000313" key="3">
    <source>
        <dbReference type="Proteomes" id="UP000054567"/>
    </source>
</evidence>
<organism evidence="2 3">
    <name type="scientific">Coccidioides posadasii RMSCC 3488</name>
    <dbReference type="NCBI Taxonomy" id="454284"/>
    <lineage>
        <taxon>Eukaryota</taxon>
        <taxon>Fungi</taxon>
        <taxon>Dikarya</taxon>
        <taxon>Ascomycota</taxon>
        <taxon>Pezizomycotina</taxon>
        <taxon>Eurotiomycetes</taxon>
        <taxon>Eurotiomycetidae</taxon>
        <taxon>Onygenales</taxon>
        <taxon>Onygenaceae</taxon>
        <taxon>Coccidioides</taxon>
    </lineage>
</organism>
<gene>
    <name evidence="2" type="ORF">CPAG_05967</name>
</gene>
<dbReference type="SUPFAM" id="SSF51905">
    <property type="entry name" value="FAD/NAD(P)-binding domain"/>
    <property type="match status" value="1"/>
</dbReference>
<dbReference type="OrthoDB" id="202203at2759"/>
<protein>
    <recommendedName>
        <fullName evidence="1">FAD/NAD(P)-binding domain-containing protein</fullName>
    </recommendedName>
</protein>
<dbReference type="PRINTS" id="PR00469">
    <property type="entry name" value="PNDRDTASEII"/>
</dbReference>
<dbReference type="GO" id="GO:0004174">
    <property type="term" value="F:electron-transferring-flavoprotein dehydrogenase activity"/>
    <property type="evidence" value="ECO:0007669"/>
    <property type="project" value="TreeGrafter"/>
</dbReference>
<evidence type="ECO:0000259" key="1">
    <source>
        <dbReference type="Pfam" id="PF07992"/>
    </source>
</evidence>
<dbReference type="GO" id="GO:0005737">
    <property type="term" value="C:cytoplasm"/>
    <property type="evidence" value="ECO:0007669"/>
    <property type="project" value="TreeGrafter"/>
</dbReference>
<dbReference type="InterPro" id="IPR036188">
    <property type="entry name" value="FAD/NAD-bd_sf"/>
</dbReference>
<proteinExistence type="predicted"/>
<dbReference type="VEuPathDB" id="FungiDB:CPAG_05967"/>
<reference evidence="3" key="2">
    <citation type="journal article" date="2009" name="Genome Res.">
        <title>Comparative genomic analyses of the human fungal pathogens Coccidioides and their relatives.</title>
        <authorList>
            <person name="Sharpton T.J."/>
            <person name="Stajich J.E."/>
            <person name="Rounsley S.D."/>
            <person name="Gardner M.J."/>
            <person name="Wortman J.R."/>
            <person name="Jordar V.S."/>
            <person name="Maiti R."/>
            <person name="Kodira C.D."/>
            <person name="Neafsey D.E."/>
            <person name="Zeng Q."/>
            <person name="Hung C.-Y."/>
            <person name="McMahan C."/>
            <person name="Muszewska A."/>
            <person name="Grynberg M."/>
            <person name="Mandel M.A."/>
            <person name="Kellner E.M."/>
            <person name="Barker B.M."/>
            <person name="Galgiani J.N."/>
            <person name="Orbach M.J."/>
            <person name="Kirkland T.N."/>
            <person name="Cole G.T."/>
            <person name="Henn M.R."/>
            <person name="Birren B.W."/>
            <person name="Taylor J.W."/>
        </authorList>
    </citation>
    <scope>NUCLEOTIDE SEQUENCE [LARGE SCALE GENOMIC DNA]</scope>
    <source>
        <strain evidence="3">RMSCC 3488</strain>
    </source>
</reference>
<dbReference type="EMBL" id="DS268111">
    <property type="protein sequence ID" value="KMM69653.1"/>
    <property type="molecule type" value="Genomic_DNA"/>
</dbReference>
<sequence>MLKKSLVFIKLFAYIIRLYCDAIRRTGKVRRYARSRQKSSATTEPEKSRSIVIVGASFAGYHAARLIATSLPPDSPYKVIVIEPNTHFQFTWVLPRFCVVPGHEHKAFIPYGPYLAGAPVEWIRDRVQTVERTCVRLQSGETVPYEFLVIATGSSQGGQLPSRVGAETKAEGIKRLQEVQERIRESKHIVVVGGGAAGVEIAADAKEQYPDKGVTLVHSRGGVMNRFGPELQDAARKALEGLGVEVILNDKVAHEALEEGHVVLKSGRTVKADYVVNCTGQKPVSGLIAHLSPGIIEQSGHIRVKPTMQVSDQNLPNIYACGDVASTRGDKPNARSAMHQATVAADNVVLAATGKQPRCEYKPHWADGVIKLTLGLNKSITHFEQRSTAELLFHAKEKDIALMAEGAWRNMGATPFEEPDLKSGNGK</sequence>
<name>A0A0J6FH94_COCPO</name>
<evidence type="ECO:0000313" key="2">
    <source>
        <dbReference type="EMBL" id="KMM69653.1"/>
    </source>
</evidence>
<dbReference type="Pfam" id="PF07992">
    <property type="entry name" value="Pyr_redox_2"/>
    <property type="match status" value="1"/>
</dbReference>
<dbReference type="Proteomes" id="UP000054567">
    <property type="component" value="Unassembled WGS sequence"/>
</dbReference>
<dbReference type="InterPro" id="IPR023753">
    <property type="entry name" value="FAD/NAD-binding_dom"/>
</dbReference>
<reference evidence="2 3" key="1">
    <citation type="submission" date="2007-06" db="EMBL/GenBank/DDBJ databases">
        <title>The Genome Sequence of Coccidioides posadasii RMSCC_3488.</title>
        <authorList>
            <consortium name="Coccidioides Genome Resources Consortium"/>
            <consortium name="The Broad Institute Genome Sequencing Platform"/>
            <person name="Henn M.R."/>
            <person name="Sykes S."/>
            <person name="Young S."/>
            <person name="Jaffe D."/>
            <person name="Berlin A."/>
            <person name="Alvarez P."/>
            <person name="Butler J."/>
            <person name="Gnerre S."/>
            <person name="Grabherr M."/>
            <person name="Mauceli E."/>
            <person name="Brockman W."/>
            <person name="Kodira C."/>
            <person name="Alvarado L."/>
            <person name="Zeng Q."/>
            <person name="Crawford M."/>
            <person name="Antoine C."/>
            <person name="Devon K."/>
            <person name="Galgiani J."/>
            <person name="Orsborn K."/>
            <person name="Lewis M.L."/>
            <person name="Nusbaum C."/>
            <person name="Galagan J."/>
            <person name="Birren B."/>
        </authorList>
    </citation>
    <scope>NUCLEOTIDE SEQUENCE [LARGE SCALE GENOMIC DNA]</scope>
    <source>
        <strain evidence="2 3">RMSCC 3488</strain>
    </source>
</reference>
<dbReference type="GO" id="GO:0050660">
    <property type="term" value="F:flavin adenine dinucleotide binding"/>
    <property type="evidence" value="ECO:0007669"/>
    <property type="project" value="TreeGrafter"/>
</dbReference>
<dbReference type="Gene3D" id="3.50.50.100">
    <property type="match status" value="1"/>
</dbReference>
<reference evidence="3" key="3">
    <citation type="journal article" date="2010" name="Genome Res.">
        <title>Population genomic sequencing of Coccidioides fungi reveals recent hybridization and transposon control.</title>
        <authorList>
            <person name="Neafsey D.E."/>
            <person name="Barker B.M."/>
            <person name="Sharpton T.J."/>
            <person name="Stajich J.E."/>
            <person name="Park D.J."/>
            <person name="Whiston E."/>
            <person name="Hung C.-Y."/>
            <person name="McMahan C."/>
            <person name="White J."/>
            <person name="Sykes S."/>
            <person name="Heiman D."/>
            <person name="Young S."/>
            <person name="Zeng Q."/>
            <person name="Abouelleil A."/>
            <person name="Aftuck L."/>
            <person name="Bessette D."/>
            <person name="Brown A."/>
            <person name="FitzGerald M."/>
            <person name="Lui A."/>
            <person name="Macdonald J.P."/>
            <person name="Priest M."/>
            <person name="Orbach M.J."/>
            <person name="Galgiani J.N."/>
            <person name="Kirkland T.N."/>
            <person name="Cole G.T."/>
            <person name="Birren B.W."/>
            <person name="Henn M.R."/>
            <person name="Taylor J.W."/>
            <person name="Rounsley S.D."/>
        </authorList>
    </citation>
    <scope>NUCLEOTIDE SEQUENCE [LARGE SCALE GENOMIC DNA]</scope>
    <source>
        <strain evidence="3">RMSCC 3488</strain>
    </source>
</reference>
<feature type="domain" description="FAD/NAD(P)-binding" evidence="1">
    <location>
        <begin position="50"/>
        <end position="343"/>
    </location>
</feature>
<dbReference type="AlphaFoldDB" id="A0A0J6FH94"/>